<evidence type="ECO:0000313" key="9">
    <source>
        <dbReference type="EMBL" id="HFX12845.1"/>
    </source>
</evidence>
<dbReference type="HAMAP" id="MF_00478">
    <property type="entry name" value="RsxE_RnfE"/>
    <property type="match status" value="1"/>
</dbReference>
<dbReference type="PANTHER" id="PTHR30586:SF0">
    <property type="entry name" value="ION-TRANSLOCATING OXIDOREDUCTASE COMPLEX SUBUNIT E"/>
    <property type="match status" value="1"/>
</dbReference>
<dbReference type="NCBIfam" id="TIGR01948">
    <property type="entry name" value="rnfE"/>
    <property type="match status" value="1"/>
</dbReference>
<dbReference type="GO" id="GO:0012505">
    <property type="term" value="C:endomembrane system"/>
    <property type="evidence" value="ECO:0007669"/>
    <property type="project" value="UniProtKB-SubCell"/>
</dbReference>
<protein>
    <recommendedName>
        <fullName evidence="8">Ion-translocating oxidoreductase complex subunit E</fullName>
        <ecNumber evidence="8">7.-.-.-</ecNumber>
    </recommendedName>
    <alternativeName>
        <fullName evidence="8">Rnf electron transport complex subunit E</fullName>
    </alternativeName>
</protein>
<feature type="transmembrane region" description="Helical" evidence="8">
    <location>
        <begin position="71"/>
        <end position="91"/>
    </location>
</feature>
<feature type="transmembrane region" description="Helical" evidence="8">
    <location>
        <begin position="97"/>
        <end position="120"/>
    </location>
</feature>
<evidence type="ECO:0000256" key="6">
    <source>
        <dbReference type="ARBA" id="ARBA00022989"/>
    </source>
</evidence>
<evidence type="ECO:0000256" key="7">
    <source>
        <dbReference type="ARBA" id="ARBA00023136"/>
    </source>
</evidence>
<keyword evidence="5 8" id="KW-0249">Electron transport</keyword>
<keyword evidence="7 8" id="KW-0472">Membrane</keyword>
<dbReference type="GO" id="GO:0022900">
    <property type="term" value="P:electron transport chain"/>
    <property type="evidence" value="ECO:0007669"/>
    <property type="project" value="UniProtKB-UniRule"/>
</dbReference>
<dbReference type="EMBL" id="DTIN01000009">
    <property type="protein sequence ID" value="HFX12845.1"/>
    <property type="molecule type" value="Genomic_DNA"/>
</dbReference>
<evidence type="ECO:0000256" key="2">
    <source>
        <dbReference type="ARBA" id="ARBA00022448"/>
    </source>
</evidence>
<organism evidence="9">
    <name type="scientific">Dictyoglomus thermophilum</name>
    <dbReference type="NCBI Taxonomy" id="14"/>
    <lineage>
        <taxon>Bacteria</taxon>
        <taxon>Pseudomonadati</taxon>
        <taxon>Dictyoglomota</taxon>
        <taxon>Dictyoglomia</taxon>
        <taxon>Dictyoglomales</taxon>
        <taxon>Dictyoglomaceae</taxon>
        <taxon>Dictyoglomus</taxon>
    </lineage>
</organism>
<evidence type="ECO:0000256" key="8">
    <source>
        <dbReference type="HAMAP-Rule" id="MF_00478"/>
    </source>
</evidence>
<feature type="transmembrane region" description="Helical" evidence="8">
    <location>
        <begin position="12"/>
        <end position="33"/>
    </location>
</feature>
<dbReference type="Pfam" id="PF02508">
    <property type="entry name" value="Rnf-Nqr"/>
    <property type="match status" value="1"/>
</dbReference>
<evidence type="ECO:0000256" key="4">
    <source>
        <dbReference type="ARBA" id="ARBA00022967"/>
    </source>
</evidence>
<comment type="caution">
    <text evidence="9">The sequence shown here is derived from an EMBL/GenBank/DDBJ whole genome shotgun (WGS) entry which is preliminary data.</text>
</comment>
<comment type="similarity">
    <text evidence="8">Belongs to the NqrDE/RnfAE family.</text>
</comment>
<evidence type="ECO:0000256" key="3">
    <source>
        <dbReference type="ARBA" id="ARBA00022692"/>
    </source>
</evidence>
<name>A0A7C3RVF0_DICTH</name>
<dbReference type="GO" id="GO:0005886">
    <property type="term" value="C:plasma membrane"/>
    <property type="evidence" value="ECO:0007669"/>
    <property type="project" value="UniProtKB-SubCell"/>
</dbReference>
<keyword evidence="4 8" id="KW-1278">Translocase</keyword>
<dbReference type="PANTHER" id="PTHR30586">
    <property type="entry name" value="ELECTRON TRANSPORT COMPLEX PROTEIN RNFE"/>
    <property type="match status" value="1"/>
</dbReference>
<dbReference type="EC" id="7.-.-.-" evidence="8"/>
<comment type="subcellular location">
    <subcellularLocation>
        <location evidence="8">Cell membrane</location>
        <topology evidence="8">Multi-pass membrane protein</topology>
    </subcellularLocation>
    <subcellularLocation>
        <location evidence="1">Endomembrane system</location>
        <topology evidence="1">Multi-pass membrane protein</topology>
    </subcellularLocation>
</comment>
<keyword evidence="8" id="KW-1003">Cell membrane</keyword>
<feature type="transmembrane region" description="Helical" evidence="8">
    <location>
        <begin position="39"/>
        <end position="59"/>
    </location>
</feature>
<comment type="subunit">
    <text evidence="8">The complex is composed of six subunits: RnfA, RnfB, RnfC, RnfD, RnfE and RnfG.</text>
</comment>
<sequence length="198" mass="21913">MKKLWIYIRNGIFKENPVLILMIGLCSVLAVSVSVQNAIGMGLAFTFVMVFSNLFVSLLRKFTPHDIRIPIFIVVIGTFTTIVDLVISAYFPELYKALGIFIPLIVVNCIIIGRAEAFAYKHSVMESIADGIGISIGYIWAIVALGAIREFLGSGTLLNTNIFQNFQPAKVFVMPPGAFWGIGLLIGILKWVDSKIRR</sequence>
<feature type="transmembrane region" description="Helical" evidence="8">
    <location>
        <begin position="132"/>
        <end position="152"/>
    </location>
</feature>
<keyword evidence="6 8" id="KW-1133">Transmembrane helix</keyword>
<dbReference type="InterPro" id="IPR003667">
    <property type="entry name" value="NqrDE/RnfAE"/>
</dbReference>
<comment type="function">
    <text evidence="8">Part of a membrane-bound complex that couples electron transfer with translocation of ions across the membrane.</text>
</comment>
<proteinExistence type="inferred from homology"/>
<feature type="transmembrane region" description="Helical" evidence="8">
    <location>
        <begin position="172"/>
        <end position="192"/>
    </location>
</feature>
<dbReference type="NCBIfam" id="NF009070">
    <property type="entry name" value="PRK12405.1"/>
    <property type="match status" value="1"/>
</dbReference>
<dbReference type="PIRSF" id="PIRSF006102">
    <property type="entry name" value="NQR_DE"/>
    <property type="match status" value="1"/>
</dbReference>
<evidence type="ECO:0000256" key="1">
    <source>
        <dbReference type="ARBA" id="ARBA00004127"/>
    </source>
</evidence>
<keyword evidence="2 8" id="KW-0813">Transport</keyword>
<dbReference type="InterPro" id="IPR010968">
    <property type="entry name" value="RnfE"/>
</dbReference>
<dbReference type="AlphaFoldDB" id="A0A7C3RVF0"/>
<evidence type="ECO:0000256" key="5">
    <source>
        <dbReference type="ARBA" id="ARBA00022982"/>
    </source>
</evidence>
<reference evidence="9" key="1">
    <citation type="journal article" date="2020" name="mSystems">
        <title>Genome- and Community-Level Interaction Insights into Carbon Utilization and Element Cycling Functions of Hydrothermarchaeota in Hydrothermal Sediment.</title>
        <authorList>
            <person name="Zhou Z."/>
            <person name="Liu Y."/>
            <person name="Xu W."/>
            <person name="Pan J."/>
            <person name="Luo Z.H."/>
            <person name="Li M."/>
        </authorList>
    </citation>
    <scope>NUCLEOTIDE SEQUENCE [LARGE SCALE GENOMIC DNA]</scope>
    <source>
        <strain evidence="9">SpSt-81</strain>
    </source>
</reference>
<accession>A0A7C3RVF0</accession>
<gene>
    <name evidence="8" type="primary">rnfE</name>
    <name evidence="9" type="ORF">ENW00_01640</name>
</gene>
<keyword evidence="3 8" id="KW-0812">Transmembrane</keyword>